<evidence type="ECO:0000256" key="1">
    <source>
        <dbReference type="SAM" id="MobiDB-lite"/>
    </source>
</evidence>
<reference evidence="2" key="1">
    <citation type="journal article" date="2023" name="Mol. Phylogenet. Evol.">
        <title>Genome-scale phylogeny and comparative genomics of the fungal order Sordariales.</title>
        <authorList>
            <person name="Hensen N."/>
            <person name="Bonometti L."/>
            <person name="Westerberg I."/>
            <person name="Brannstrom I.O."/>
            <person name="Guillou S."/>
            <person name="Cros-Aarteil S."/>
            <person name="Calhoun S."/>
            <person name="Haridas S."/>
            <person name="Kuo A."/>
            <person name="Mondo S."/>
            <person name="Pangilinan J."/>
            <person name="Riley R."/>
            <person name="LaButti K."/>
            <person name="Andreopoulos B."/>
            <person name="Lipzen A."/>
            <person name="Chen C."/>
            <person name="Yan M."/>
            <person name="Daum C."/>
            <person name="Ng V."/>
            <person name="Clum A."/>
            <person name="Steindorff A."/>
            <person name="Ohm R.A."/>
            <person name="Martin F."/>
            <person name="Silar P."/>
            <person name="Natvig D.O."/>
            <person name="Lalanne C."/>
            <person name="Gautier V."/>
            <person name="Ament-Velasquez S.L."/>
            <person name="Kruys A."/>
            <person name="Hutchinson M.I."/>
            <person name="Powell A.J."/>
            <person name="Barry K."/>
            <person name="Miller A.N."/>
            <person name="Grigoriev I.V."/>
            <person name="Debuchy R."/>
            <person name="Gladieux P."/>
            <person name="Hiltunen Thoren M."/>
            <person name="Johannesson H."/>
        </authorList>
    </citation>
    <scope>NUCLEOTIDE SEQUENCE</scope>
    <source>
        <strain evidence="2">PSN309</strain>
    </source>
</reference>
<gene>
    <name evidence="2" type="ORF">QBC35DRAFT_537405</name>
</gene>
<dbReference type="AlphaFoldDB" id="A0AAN6X181"/>
<evidence type="ECO:0000313" key="3">
    <source>
        <dbReference type="Proteomes" id="UP001302126"/>
    </source>
</evidence>
<evidence type="ECO:0000313" key="2">
    <source>
        <dbReference type="EMBL" id="KAK4191443.1"/>
    </source>
</evidence>
<keyword evidence="3" id="KW-1185">Reference proteome</keyword>
<accession>A0AAN6X181</accession>
<protein>
    <submittedName>
        <fullName evidence="2">Uncharacterized protein</fullName>
    </submittedName>
</protein>
<feature type="region of interest" description="Disordered" evidence="1">
    <location>
        <begin position="191"/>
        <end position="213"/>
    </location>
</feature>
<sequence length="302" mass="32947">MCWNLFTISVTSKGRLKDFWPIAVEEDFYQPTLSLRPSSHPTLERSSQQTSSSGWAESHPEMLEIQGNRREICRHIHPPLKDSSRKGEGQRQANKNRQINGIVAAQAAAGNECKDGAVGLLKVPHPAALPIHGQNAQQCHQDWSHPRSPQGRCDSRCGDDSTLLLCQWWRYGLRGGRCNSNDGLAASLCSGSRGHSRGGPERGSDGNITDWPGGEDAEWNGGGDTDVDREEANFAVGIRLGNGPRGTASAPPARSRPIARKLKVAPYLESCQWGHDALLYDAASSLPLAWCLKLLRRQAGTN</sequence>
<feature type="region of interest" description="Disordered" evidence="1">
    <location>
        <begin position="35"/>
        <end position="58"/>
    </location>
</feature>
<name>A0AAN6X181_9PEZI</name>
<dbReference type="Proteomes" id="UP001302126">
    <property type="component" value="Unassembled WGS sequence"/>
</dbReference>
<organism evidence="2 3">
    <name type="scientific">Podospora australis</name>
    <dbReference type="NCBI Taxonomy" id="1536484"/>
    <lineage>
        <taxon>Eukaryota</taxon>
        <taxon>Fungi</taxon>
        <taxon>Dikarya</taxon>
        <taxon>Ascomycota</taxon>
        <taxon>Pezizomycotina</taxon>
        <taxon>Sordariomycetes</taxon>
        <taxon>Sordariomycetidae</taxon>
        <taxon>Sordariales</taxon>
        <taxon>Podosporaceae</taxon>
        <taxon>Podospora</taxon>
    </lineage>
</organism>
<proteinExistence type="predicted"/>
<reference evidence="2" key="2">
    <citation type="submission" date="2023-05" db="EMBL/GenBank/DDBJ databases">
        <authorList>
            <consortium name="Lawrence Berkeley National Laboratory"/>
            <person name="Steindorff A."/>
            <person name="Hensen N."/>
            <person name="Bonometti L."/>
            <person name="Westerberg I."/>
            <person name="Brannstrom I.O."/>
            <person name="Guillou S."/>
            <person name="Cros-Aarteil S."/>
            <person name="Calhoun S."/>
            <person name="Haridas S."/>
            <person name="Kuo A."/>
            <person name="Mondo S."/>
            <person name="Pangilinan J."/>
            <person name="Riley R."/>
            <person name="Labutti K."/>
            <person name="Andreopoulos B."/>
            <person name="Lipzen A."/>
            <person name="Chen C."/>
            <person name="Yanf M."/>
            <person name="Daum C."/>
            <person name="Ng V."/>
            <person name="Clum A."/>
            <person name="Ohm R."/>
            <person name="Martin F."/>
            <person name="Silar P."/>
            <person name="Natvig D."/>
            <person name="Lalanne C."/>
            <person name="Gautier V."/>
            <person name="Ament-Velasquez S.L."/>
            <person name="Kruys A."/>
            <person name="Hutchinson M.I."/>
            <person name="Powell A.J."/>
            <person name="Barry K."/>
            <person name="Miller A.N."/>
            <person name="Grigoriev I.V."/>
            <person name="Debuchy R."/>
            <person name="Gladieux P."/>
            <person name="Thoren M.H."/>
            <person name="Johannesson H."/>
        </authorList>
    </citation>
    <scope>NUCLEOTIDE SEQUENCE</scope>
    <source>
        <strain evidence="2">PSN309</strain>
    </source>
</reference>
<feature type="compositionally biased region" description="Polar residues" evidence="1">
    <location>
        <begin position="35"/>
        <end position="55"/>
    </location>
</feature>
<comment type="caution">
    <text evidence="2">The sequence shown here is derived from an EMBL/GenBank/DDBJ whole genome shotgun (WGS) entry which is preliminary data.</text>
</comment>
<dbReference type="EMBL" id="MU864359">
    <property type="protein sequence ID" value="KAK4191443.1"/>
    <property type="molecule type" value="Genomic_DNA"/>
</dbReference>